<feature type="chain" id="PRO_5002160702" description="CCHC-type domain-containing protein" evidence="4">
    <location>
        <begin position="18"/>
        <end position="531"/>
    </location>
</feature>
<dbReference type="GO" id="GO:0006397">
    <property type="term" value="P:mRNA processing"/>
    <property type="evidence" value="ECO:0007669"/>
    <property type="project" value="UniProtKB-KW"/>
</dbReference>
<accession>A0A0C3A827</accession>
<dbReference type="InterPro" id="IPR036875">
    <property type="entry name" value="Znf_CCHC_sf"/>
</dbReference>
<evidence type="ECO:0000256" key="3">
    <source>
        <dbReference type="SAM" id="MobiDB-lite"/>
    </source>
</evidence>
<dbReference type="GO" id="GO:0003676">
    <property type="term" value="F:nucleic acid binding"/>
    <property type="evidence" value="ECO:0007669"/>
    <property type="project" value="InterPro"/>
</dbReference>
<protein>
    <recommendedName>
        <fullName evidence="5">CCHC-type domain-containing protein</fullName>
    </recommendedName>
</protein>
<evidence type="ECO:0000259" key="5">
    <source>
        <dbReference type="PROSITE" id="PS50158"/>
    </source>
</evidence>
<dbReference type="InterPro" id="IPR001878">
    <property type="entry name" value="Znf_CCHC"/>
</dbReference>
<dbReference type="PANTHER" id="PTHR10622">
    <property type="entry name" value="HET DOMAIN-CONTAINING PROTEIN"/>
    <property type="match status" value="1"/>
</dbReference>
<dbReference type="SUPFAM" id="SSF57756">
    <property type="entry name" value="Retrovirus zinc finger-like domains"/>
    <property type="match status" value="1"/>
</dbReference>
<evidence type="ECO:0000313" key="7">
    <source>
        <dbReference type="Proteomes" id="UP000053989"/>
    </source>
</evidence>
<evidence type="ECO:0000313" key="6">
    <source>
        <dbReference type="EMBL" id="KIM69858.1"/>
    </source>
</evidence>
<keyword evidence="2" id="KW-0862">Zinc</keyword>
<reference evidence="7" key="2">
    <citation type="submission" date="2015-01" db="EMBL/GenBank/DDBJ databases">
        <title>Evolutionary Origins and Diversification of the Mycorrhizal Mutualists.</title>
        <authorList>
            <consortium name="DOE Joint Genome Institute"/>
            <consortium name="Mycorrhizal Genomics Consortium"/>
            <person name="Kohler A."/>
            <person name="Kuo A."/>
            <person name="Nagy L.G."/>
            <person name="Floudas D."/>
            <person name="Copeland A."/>
            <person name="Barry K.W."/>
            <person name="Cichocki N."/>
            <person name="Veneault-Fourrey C."/>
            <person name="LaButti K."/>
            <person name="Lindquist E.A."/>
            <person name="Lipzen A."/>
            <person name="Lundell T."/>
            <person name="Morin E."/>
            <person name="Murat C."/>
            <person name="Riley R."/>
            <person name="Ohm R."/>
            <person name="Sun H."/>
            <person name="Tunlid A."/>
            <person name="Henrissat B."/>
            <person name="Grigoriev I.V."/>
            <person name="Hibbett D.S."/>
            <person name="Martin F."/>
        </authorList>
    </citation>
    <scope>NUCLEOTIDE SEQUENCE [LARGE SCALE GENOMIC DNA]</scope>
    <source>
        <strain evidence="7">Foug A</strain>
    </source>
</reference>
<evidence type="ECO:0000256" key="2">
    <source>
        <dbReference type="PROSITE-ProRule" id="PRU00047"/>
    </source>
</evidence>
<name>A0A0C3A827_9AGAM</name>
<keyword evidence="4" id="KW-0732">Signal</keyword>
<feature type="region of interest" description="Disordered" evidence="3">
    <location>
        <begin position="486"/>
        <end position="510"/>
    </location>
</feature>
<evidence type="ECO:0000256" key="1">
    <source>
        <dbReference type="ARBA" id="ARBA00022664"/>
    </source>
</evidence>
<keyword evidence="2" id="KW-0863">Zinc-finger</keyword>
<dbReference type="Pfam" id="PF06985">
    <property type="entry name" value="HET"/>
    <property type="match status" value="1"/>
</dbReference>
<dbReference type="InterPro" id="IPR010730">
    <property type="entry name" value="HET"/>
</dbReference>
<dbReference type="GO" id="GO:0008270">
    <property type="term" value="F:zinc ion binding"/>
    <property type="evidence" value="ECO:0007669"/>
    <property type="project" value="UniProtKB-KW"/>
</dbReference>
<dbReference type="STRING" id="1036808.A0A0C3A827"/>
<proteinExistence type="predicted"/>
<evidence type="ECO:0000256" key="4">
    <source>
        <dbReference type="SAM" id="SignalP"/>
    </source>
</evidence>
<dbReference type="Pfam" id="PF00098">
    <property type="entry name" value="zf-CCHC"/>
    <property type="match status" value="1"/>
</dbReference>
<dbReference type="OrthoDB" id="674604at2759"/>
<sequence length="531" mass="60072">MLLVVTVTVSLSWPAAMVVEENSPDEGKPTDRQAKVLEFHNDGVTDYAILSHRWNRWMIQEVDYNDMVGLARMDRRERDEIRQHDGHQKILQSGEQAERDRYVWLWVDTCCIDKRSSAELSEAINSMYRWYKNAKPTISGHIYYPPAHAEERQRIADILEQPFLPDDEVALLERFRAWNAQLELDFPLSPPNPTTSHCPLRHIPTVTDFGLVVSKEPAPALPRIKPFLAQGQIDLQNHIAALANTQAAPAAVARKKVVTDPGTYDGSPAKFHEWWSKIKVWMQVSMQGATDAEVAVAIYSRLTGPKAGRWAQVRLDHCMAVAHALAVAPARHNLLAAWPTWGDLTAEIEGFFLPGNNREWARAQLLRLRQGPRQRINEFLAQFEALKVQSGCPDEYAQDLLERAVSRKILEQVYLQAVARDTYLNLCDLGSPRYFQGPYTSSPASTSGSGAPMDIGAANTHPQPRGRGLQCYNCQGFGHIARECTQPRRPWQQQQTQSTQHQGGNSNDERINAVRGMSFSEMRDFFKNLKD</sequence>
<organism evidence="6 7">
    <name type="scientific">Scleroderma citrinum Foug A</name>
    <dbReference type="NCBI Taxonomy" id="1036808"/>
    <lineage>
        <taxon>Eukaryota</taxon>
        <taxon>Fungi</taxon>
        <taxon>Dikarya</taxon>
        <taxon>Basidiomycota</taxon>
        <taxon>Agaricomycotina</taxon>
        <taxon>Agaricomycetes</taxon>
        <taxon>Agaricomycetidae</taxon>
        <taxon>Boletales</taxon>
        <taxon>Sclerodermatineae</taxon>
        <taxon>Sclerodermataceae</taxon>
        <taxon>Scleroderma</taxon>
    </lineage>
</organism>
<keyword evidence="1" id="KW-0507">mRNA processing</keyword>
<dbReference type="Gene3D" id="4.10.60.10">
    <property type="entry name" value="Zinc finger, CCHC-type"/>
    <property type="match status" value="1"/>
</dbReference>
<dbReference type="EMBL" id="KN822005">
    <property type="protein sequence ID" value="KIM69858.1"/>
    <property type="molecule type" value="Genomic_DNA"/>
</dbReference>
<dbReference type="SMART" id="SM00343">
    <property type="entry name" value="ZnF_C2HC"/>
    <property type="match status" value="1"/>
</dbReference>
<dbReference type="AlphaFoldDB" id="A0A0C3A827"/>
<gene>
    <name evidence="6" type="ORF">SCLCIDRAFT_18898</name>
</gene>
<keyword evidence="7" id="KW-1185">Reference proteome</keyword>
<dbReference type="PROSITE" id="PS50158">
    <property type="entry name" value="ZF_CCHC"/>
    <property type="match status" value="1"/>
</dbReference>
<feature type="signal peptide" evidence="4">
    <location>
        <begin position="1"/>
        <end position="17"/>
    </location>
</feature>
<dbReference type="PANTHER" id="PTHR10622:SF10">
    <property type="entry name" value="HET DOMAIN-CONTAINING PROTEIN"/>
    <property type="match status" value="1"/>
</dbReference>
<keyword evidence="2" id="KW-0479">Metal-binding</keyword>
<reference evidence="6 7" key="1">
    <citation type="submission" date="2014-04" db="EMBL/GenBank/DDBJ databases">
        <authorList>
            <consortium name="DOE Joint Genome Institute"/>
            <person name="Kuo A."/>
            <person name="Kohler A."/>
            <person name="Nagy L.G."/>
            <person name="Floudas D."/>
            <person name="Copeland A."/>
            <person name="Barry K.W."/>
            <person name="Cichocki N."/>
            <person name="Veneault-Fourrey C."/>
            <person name="LaButti K."/>
            <person name="Lindquist E.A."/>
            <person name="Lipzen A."/>
            <person name="Lundell T."/>
            <person name="Morin E."/>
            <person name="Murat C."/>
            <person name="Sun H."/>
            <person name="Tunlid A."/>
            <person name="Henrissat B."/>
            <person name="Grigoriev I.V."/>
            <person name="Hibbett D.S."/>
            <person name="Martin F."/>
            <person name="Nordberg H.P."/>
            <person name="Cantor M.N."/>
            <person name="Hua S.X."/>
        </authorList>
    </citation>
    <scope>NUCLEOTIDE SEQUENCE [LARGE SCALE GENOMIC DNA]</scope>
    <source>
        <strain evidence="6 7">Foug A</strain>
    </source>
</reference>
<dbReference type="Proteomes" id="UP000053989">
    <property type="component" value="Unassembled WGS sequence"/>
</dbReference>
<dbReference type="InParanoid" id="A0A0C3A827"/>
<feature type="compositionally biased region" description="Low complexity" evidence="3">
    <location>
        <begin position="487"/>
        <end position="502"/>
    </location>
</feature>
<feature type="domain" description="CCHC-type" evidence="5">
    <location>
        <begin position="471"/>
        <end position="486"/>
    </location>
</feature>
<dbReference type="HOGENOM" id="CLU_011693_2_2_1"/>